<evidence type="ECO:0000313" key="4">
    <source>
        <dbReference type="Proteomes" id="UP000663877"/>
    </source>
</evidence>
<comment type="caution">
    <text evidence="1">The sequence shown here is derived from an EMBL/GenBank/DDBJ whole genome shotgun (WGS) entry which is preliminary data.</text>
</comment>
<evidence type="ECO:0000313" key="2">
    <source>
        <dbReference type="EMBL" id="CAF1622378.1"/>
    </source>
</evidence>
<dbReference type="Proteomes" id="UP000663832">
    <property type="component" value="Unassembled WGS sequence"/>
</dbReference>
<accession>A0A815MJ80</accession>
<organism evidence="1 4">
    <name type="scientific">Adineta steineri</name>
    <dbReference type="NCBI Taxonomy" id="433720"/>
    <lineage>
        <taxon>Eukaryota</taxon>
        <taxon>Metazoa</taxon>
        <taxon>Spiralia</taxon>
        <taxon>Gnathifera</taxon>
        <taxon>Rotifera</taxon>
        <taxon>Eurotatoria</taxon>
        <taxon>Bdelloidea</taxon>
        <taxon>Adinetida</taxon>
        <taxon>Adinetidae</taxon>
        <taxon>Adineta</taxon>
    </lineage>
</organism>
<evidence type="ECO:0000313" key="3">
    <source>
        <dbReference type="Proteomes" id="UP000663832"/>
    </source>
</evidence>
<name>A0A815MJ80_9BILA</name>
<proteinExistence type="predicted"/>
<reference evidence="1" key="1">
    <citation type="submission" date="2021-02" db="EMBL/GenBank/DDBJ databases">
        <authorList>
            <person name="Nowell W R."/>
        </authorList>
    </citation>
    <scope>NUCLEOTIDE SEQUENCE</scope>
</reference>
<evidence type="ECO:0000313" key="1">
    <source>
        <dbReference type="EMBL" id="CAF1425275.1"/>
    </source>
</evidence>
<protein>
    <submittedName>
        <fullName evidence="1">Uncharacterized protein</fullName>
    </submittedName>
</protein>
<dbReference type="EMBL" id="CAJNOI010001592">
    <property type="protein sequence ID" value="CAF1425275.1"/>
    <property type="molecule type" value="Genomic_DNA"/>
</dbReference>
<dbReference type="AlphaFoldDB" id="A0A815MJ80"/>
<sequence>MSTLNSDQTRKNSVFEEIQKIFVVWNPWYKILNNFNFKNNLIKSHETIPVDNTLSELDDDTIEHRAKIVQMKPLFQTSTRSSTTTEYCSQHLSNIGIDKCHRCKKHMCFDCRQQLTLGPSIINYCEKCIDDVSCTIQ</sequence>
<dbReference type="EMBL" id="CAJNOM010001919">
    <property type="protein sequence ID" value="CAF1622378.1"/>
    <property type="molecule type" value="Genomic_DNA"/>
</dbReference>
<dbReference type="Proteomes" id="UP000663877">
    <property type="component" value="Unassembled WGS sequence"/>
</dbReference>
<keyword evidence="3" id="KW-1185">Reference proteome</keyword>
<gene>
    <name evidence="1" type="ORF">BJG266_LOCUS39010</name>
    <name evidence="2" type="ORF">QVE165_LOCUS55891</name>
</gene>